<evidence type="ECO:0000313" key="8">
    <source>
        <dbReference type="Proteomes" id="UP000289996"/>
    </source>
</evidence>
<evidence type="ECO:0000256" key="5">
    <source>
        <dbReference type="ARBA" id="ARBA00023136"/>
    </source>
</evidence>
<feature type="transmembrane region" description="Helical" evidence="6">
    <location>
        <begin position="43"/>
        <end position="64"/>
    </location>
</feature>
<feature type="transmembrane region" description="Helical" evidence="6">
    <location>
        <begin position="225"/>
        <end position="242"/>
    </location>
</feature>
<protein>
    <recommendedName>
        <fullName evidence="9">MFS transporter</fullName>
    </recommendedName>
</protein>
<evidence type="ECO:0008006" key="9">
    <source>
        <dbReference type="Google" id="ProtNLM"/>
    </source>
</evidence>
<dbReference type="PANTHER" id="PTHR23513">
    <property type="entry name" value="INTEGRAL MEMBRANE EFFLUX PROTEIN-RELATED"/>
    <property type="match status" value="1"/>
</dbReference>
<evidence type="ECO:0000313" key="7">
    <source>
        <dbReference type="EMBL" id="VDG27703.1"/>
    </source>
</evidence>
<keyword evidence="8" id="KW-1185">Reference proteome</keyword>
<accession>A0A660E452</accession>
<organism evidence="7 8">
    <name type="scientific">Lactiplantibacillus mudanjiangensis</name>
    <dbReference type="NCBI Taxonomy" id="1296538"/>
    <lineage>
        <taxon>Bacteria</taxon>
        <taxon>Bacillati</taxon>
        <taxon>Bacillota</taxon>
        <taxon>Bacilli</taxon>
        <taxon>Lactobacillales</taxon>
        <taxon>Lactobacillaceae</taxon>
        <taxon>Lactiplantibacillus</taxon>
    </lineage>
</organism>
<evidence type="ECO:0000256" key="6">
    <source>
        <dbReference type="SAM" id="Phobius"/>
    </source>
</evidence>
<reference evidence="7 8" key="1">
    <citation type="submission" date="2018-11" db="EMBL/GenBank/DDBJ databases">
        <authorList>
            <person name="Wuyts S."/>
        </authorList>
    </citation>
    <scope>NUCLEOTIDE SEQUENCE [LARGE SCALE GENOMIC DNA]</scope>
    <source>
        <strain evidence="7">Lactobacillus mudanjiangensis AMBF249</strain>
    </source>
</reference>
<evidence type="ECO:0000256" key="1">
    <source>
        <dbReference type="ARBA" id="ARBA00004651"/>
    </source>
</evidence>
<name>A0A660E452_9LACO</name>
<feature type="transmembrane region" description="Helical" evidence="6">
    <location>
        <begin position="76"/>
        <end position="96"/>
    </location>
</feature>
<keyword evidence="4 6" id="KW-1133">Transmembrane helix</keyword>
<gene>
    <name evidence="7" type="ORF">MUDAN_MDHGFNIF_02535</name>
</gene>
<dbReference type="InterPro" id="IPR036259">
    <property type="entry name" value="MFS_trans_sf"/>
</dbReference>
<dbReference type="EMBL" id="UYIG01000046">
    <property type="protein sequence ID" value="VDG27703.1"/>
    <property type="molecule type" value="Genomic_DNA"/>
</dbReference>
<keyword evidence="2" id="KW-1003">Cell membrane</keyword>
<dbReference type="CDD" id="cd06173">
    <property type="entry name" value="MFS_MefA_like"/>
    <property type="match status" value="1"/>
</dbReference>
<dbReference type="GO" id="GO:0005886">
    <property type="term" value="C:plasma membrane"/>
    <property type="evidence" value="ECO:0007669"/>
    <property type="project" value="UniProtKB-SubCell"/>
</dbReference>
<feature type="transmembrane region" description="Helical" evidence="6">
    <location>
        <begin position="290"/>
        <end position="308"/>
    </location>
</feature>
<evidence type="ECO:0000256" key="2">
    <source>
        <dbReference type="ARBA" id="ARBA00022475"/>
    </source>
</evidence>
<dbReference type="OrthoDB" id="9775268at2"/>
<keyword evidence="5 6" id="KW-0472">Membrane</keyword>
<feature type="transmembrane region" description="Helical" evidence="6">
    <location>
        <begin position="102"/>
        <end position="126"/>
    </location>
</feature>
<dbReference type="Proteomes" id="UP000289996">
    <property type="component" value="Unassembled WGS sequence"/>
</dbReference>
<feature type="transmembrane region" description="Helical" evidence="6">
    <location>
        <begin position="171"/>
        <end position="188"/>
    </location>
</feature>
<dbReference type="SUPFAM" id="SSF103473">
    <property type="entry name" value="MFS general substrate transporter"/>
    <property type="match status" value="1"/>
</dbReference>
<dbReference type="GO" id="GO:0022857">
    <property type="term" value="F:transmembrane transporter activity"/>
    <property type="evidence" value="ECO:0007669"/>
    <property type="project" value="InterPro"/>
</dbReference>
<evidence type="ECO:0000256" key="3">
    <source>
        <dbReference type="ARBA" id="ARBA00022692"/>
    </source>
</evidence>
<dbReference type="AlphaFoldDB" id="A0A660E452"/>
<comment type="subcellular location">
    <subcellularLocation>
        <location evidence="1">Cell membrane</location>
        <topology evidence="1">Multi-pass membrane protein</topology>
    </subcellularLocation>
</comment>
<proteinExistence type="predicted"/>
<feature type="transmembrane region" description="Helical" evidence="6">
    <location>
        <begin position="147"/>
        <end position="165"/>
    </location>
</feature>
<evidence type="ECO:0000256" key="4">
    <source>
        <dbReference type="ARBA" id="ARBA00022989"/>
    </source>
</evidence>
<feature type="transmembrane region" description="Helical" evidence="6">
    <location>
        <begin position="262"/>
        <end position="283"/>
    </location>
</feature>
<dbReference type="RefSeq" id="WP_130845297.1">
    <property type="nucleotide sequence ID" value="NZ_BJDY01000004.1"/>
</dbReference>
<dbReference type="Gene3D" id="1.20.1250.20">
    <property type="entry name" value="MFS general substrate transporter like domains"/>
    <property type="match status" value="1"/>
</dbReference>
<dbReference type="PANTHER" id="PTHR23513:SF6">
    <property type="entry name" value="MAJOR FACILITATOR SUPERFAMILY ASSOCIATED DOMAIN-CONTAINING PROTEIN"/>
    <property type="match status" value="1"/>
</dbReference>
<sequence length="415" mass="44730">MRGSLAQRQLVRAGTSAIVNALGAQLFSYALGYELLAQTGSALSFGLSVLIGPLVSLVTAPGIARLIDNWSHRKTALLGNSLTIVSLLGFEGYLMLTGGRQGLLLAAVVVSIMMNVAERCFSVAYLASVQAMVPPRLVQRLNALQSVGNSTAGILAPPIAGWLFAWLPLKWILLVQLLTEIVTLWLTYQTSFDAFPVSKSTDDNSASTAASFKTAWRFLWQEQRLGFLVIAACLLNVTYVAFEVGSPYVVMHKLHQTAATSGSIQALSSVGLILGGSIITIVTLKHIFRFALAVYVSMGFVMIVAGGLMQLPWLPLLGLFAVVNFSTGIMTALSDPPLFAYFQKAAPYALLGHLTTLMITVAQILNPIGVLIYTVLFDHVAYRSVYLGTAVVLLVSGGIMTWWFQTIKKQPVVNE</sequence>
<dbReference type="Pfam" id="PF07690">
    <property type="entry name" value="MFS_1"/>
    <property type="match status" value="1"/>
</dbReference>
<dbReference type="InterPro" id="IPR011701">
    <property type="entry name" value="MFS"/>
</dbReference>
<feature type="transmembrane region" description="Helical" evidence="6">
    <location>
        <begin position="12"/>
        <end position="31"/>
    </location>
</feature>
<feature type="transmembrane region" description="Helical" evidence="6">
    <location>
        <begin position="385"/>
        <end position="404"/>
    </location>
</feature>
<keyword evidence="3 6" id="KW-0812">Transmembrane</keyword>